<dbReference type="InParanoid" id="A0A7X0JUM1"/>
<dbReference type="SUPFAM" id="SSF89550">
    <property type="entry name" value="PHP domain-like"/>
    <property type="match status" value="1"/>
</dbReference>
<reference evidence="1 2" key="1">
    <citation type="submission" date="2020-08" db="EMBL/GenBank/DDBJ databases">
        <title>Genomic Encyclopedia of Type Strains, Phase IV (KMG-IV): sequencing the most valuable type-strain genomes for metagenomic binning, comparative biology and taxonomic classification.</title>
        <authorList>
            <person name="Goeker M."/>
        </authorList>
    </citation>
    <scope>NUCLEOTIDE SEQUENCE [LARGE SCALE GENOMIC DNA]</scope>
    <source>
        <strain evidence="1 2">DSM 22368</strain>
    </source>
</reference>
<keyword evidence="2" id="KW-1185">Reference proteome</keyword>
<dbReference type="InterPro" id="IPR016195">
    <property type="entry name" value="Pol/histidinol_Pase-like"/>
</dbReference>
<dbReference type="Proteomes" id="UP000528457">
    <property type="component" value="Unassembled WGS sequence"/>
</dbReference>
<gene>
    <name evidence="1" type="ORF">HNR48_002849</name>
</gene>
<evidence type="ECO:0000313" key="2">
    <source>
        <dbReference type="Proteomes" id="UP000528457"/>
    </source>
</evidence>
<dbReference type="RefSeq" id="WP_166845640.1">
    <property type="nucleotide sequence ID" value="NZ_JAAONY010000002.1"/>
</dbReference>
<protein>
    <recommendedName>
        <fullName evidence="3">Carboxypeptidase regulatory-like domain-containing protein</fullName>
    </recommendedName>
</protein>
<dbReference type="InterPro" id="IPR008969">
    <property type="entry name" value="CarboxyPept-like_regulatory"/>
</dbReference>
<dbReference type="AlphaFoldDB" id="A0A7X0JUM1"/>
<proteinExistence type="predicted"/>
<comment type="caution">
    <text evidence="1">The sequence shown here is derived from an EMBL/GenBank/DDBJ whole genome shotgun (WGS) entry which is preliminary data.</text>
</comment>
<evidence type="ECO:0000313" key="1">
    <source>
        <dbReference type="EMBL" id="MBB6522564.1"/>
    </source>
</evidence>
<dbReference type="SUPFAM" id="SSF49464">
    <property type="entry name" value="Carboxypeptidase regulatory domain-like"/>
    <property type="match status" value="1"/>
</dbReference>
<name>A0A7X0JUM1_9GAMM</name>
<dbReference type="EMBL" id="JACHHT010000002">
    <property type="protein sequence ID" value="MBB6522564.1"/>
    <property type="molecule type" value="Genomic_DNA"/>
</dbReference>
<dbReference type="Gene3D" id="3.20.20.140">
    <property type="entry name" value="Metal-dependent hydrolases"/>
    <property type="match status" value="1"/>
</dbReference>
<sequence>MKNKILCSLTTFAAVLGVLFLVFFIVIPKLTFEEITPVYSQNFKSTLEVKSVPKSKAQEASIVGQVKTNKGRAVPALIRLYNAQRTPRKLDIVAQSYTDIDGRFELNPPPGDYQILIYKGPEYEYFLQPLSVSAEQSLALDVSLYELLNMSELGWFAGDPHQHSAYVDGADPIPDLLISNAAVGLHYSVQTDHNEVGQNKVAKEFLQSIKLQSSEEHQYLSVGGDEISTTIGHMIAWEPKDEHGDHIHIDHSSPHAHEHMDLKKQALDRIISDLDQYAQFSQINHPGGGTRAYEAFGEKRGDSFMDVDFDWVKNQDRILAFDATETWNGGSGFLRTMYYFGSEEIQPFEAYERTFHEWYRLLNTGVQFPSLGSSDTHDASAAGDRARFTELVEGIKGLFGGFLPYMPAKLVYTLTGSVEAGLMYPHIDYIEYALEEIALLPGSPRTYIYTGGELSTKALTENIDHSFISSGPLLFTKVAGAIPGETAKTTGEDKVHIHAVSHKPLHKLMIIADGELIHEKSIADVLEYEETLNLDLSGKKWLIVYVEGNNNYAHAYTNPTYLK</sequence>
<evidence type="ECO:0008006" key="3">
    <source>
        <dbReference type="Google" id="ProtNLM"/>
    </source>
</evidence>
<organism evidence="1 2">
    <name type="scientific">Pseudoteredinibacter isoporae</name>
    <dbReference type="NCBI Taxonomy" id="570281"/>
    <lineage>
        <taxon>Bacteria</taxon>
        <taxon>Pseudomonadati</taxon>
        <taxon>Pseudomonadota</taxon>
        <taxon>Gammaproteobacteria</taxon>
        <taxon>Cellvibrionales</taxon>
        <taxon>Cellvibrionaceae</taxon>
        <taxon>Pseudoteredinibacter</taxon>
    </lineage>
</organism>
<accession>A0A7X0JUM1</accession>